<evidence type="ECO:0000313" key="4">
    <source>
        <dbReference type="Proteomes" id="UP000460715"/>
    </source>
</evidence>
<feature type="region of interest" description="Disordered" evidence="1">
    <location>
        <begin position="30"/>
        <end position="287"/>
    </location>
</feature>
<keyword evidence="4" id="KW-1185">Reference proteome</keyword>
<dbReference type="EMBL" id="SNVJ01000007">
    <property type="protein sequence ID" value="MXP63624.1"/>
    <property type="molecule type" value="Genomic_DNA"/>
</dbReference>
<feature type="compositionally biased region" description="Low complexity" evidence="1">
    <location>
        <begin position="30"/>
        <end position="54"/>
    </location>
</feature>
<feature type="compositionally biased region" description="Polar residues" evidence="1">
    <location>
        <begin position="131"/>
        <end position="143"/>
    </location>
</feature>
<dbReference type="Proteomes" id="UP000460715">
    <property type="component" value="Unassembled WGS sequence"/>
</dbReference>
<feature type="signal peptide" evidence="2">
    <location>
        <begin position="1"/>
        <end position="26"/>
    </location>
</feature>
<dbReference type="RefSeq" id="WP_202397064.1">
    <property type="nucleotide sequence ID" value="NZ_SNVJ01000007.1"/>
</dbReference>
<name>A0A845BC05_9PROT</name>
<protein>
    <recommendedName>
        <fullName evidence="5">Translation initiation factor IF-2</fullName>
    </recommendedName>
</protein>
<proteinExistence type="predicted"/>
<reference evidence="3 4" key="1">
    <citation type="submission" date="2019-03" db="EMBL/GenBank/DDBJ databases">
        <title>Roseomonas sp. a novel Roseomonas species isolated from Sea whip Gorgonian.</title>
        <authorList>
            <person name="Li F."/>
            <person name="Pan X."/>
            <person name="Huang S."/>
            <person name="Li Z."/>
            <person name="Meng B."/>
        </authorList>
    </citation>
    <scope>NUCLEOTIDE SEQUENCE [LARGE SCALE GENOMIC DNA]</scope>
    <source>
        <strain evidence="3 4">M0104</strain>
    </source>
</reference>
<evidence type="ECO:0000256" key="2">
    <source>
        <dbReference type="SAM" id="SignalP"/>
    </source>
</evidence>
<sequence>MSRHPTIRLLPLAAAGLLACTTGAIATSARAQPQTAAQPRHEGSQSQQSLQNNSATRALDRAAGTNVSGAYPSQADGTTTNPPGTALGRAVDRAAGTDVSGAYPGHEAKTGNDGRNPPGTAGSRAVDRAAGTNTSGAYPSQSDGTAANPPGTAAGRAMDRAADGKAGEPPRPVPTTPDARPDKRSDSGRLLLAQNALGTEPGVTDRGATLKGPEAQGGTGNNSGRIPGPRTGTAGNGASVPEGQGRHGAGAPGSTTGNTTEAPSLGTRQVTPPTSNPSLQDRPSSAR</sequence>
<evidence type="ECO:0000256" key="1">
    <source>
        <dbReference type="SAM" id="MobiDB-lite"/>
    </source>
</evidence>
<organism evidence="3 4">
    <name type="scientific">Teichococcus coralli</name>
    <dbReference type="NCBI Taxonomy" id="2545983"/>
    <lineage>
        <taxon>Bacteria</taxon>
        <taxon>Pseudomonadati</taxon>
        <taxon>Pseudomonadota</taxon>
        <taxon>Alphaproteobacteria</taxon>
        <taxon>Acetobacterales</taxon>
        <taxon>Roseomonadaceae</taxon>
        <taxon>Roseomonas</taxon>
    </lineage>
</organism>
<feature type="compositionally biased region" description="Basic and acidic residues" evidence="1">
    <location>
        <begin position="157"/>
        <end position="168"/>
    </location>
</feature>
<dbReference type="AlphaFoldDB" id="A0A845BC05"/>
<dbReference type="PROSITE" id="PS51257">
    <property type="entry name" value="PROKAR_LIPOPROTEIN"/>
    <property type="match status" value="1"/>
</dbReference>
<accession>A0A845BC05</accession>
<keyword evidence="2" id="KW-0732">Signal</keyword>
<comment type="caution">
    <text evidence="3">The sequence shown here is derived from an EMBL/GenBank/DDBJ whole genome shotgun (WGS) entry which is preliminary data.</text>
</comment>
<feature type="chain" id="PRO_5032327507" description="Translation initiation factor IF-2" evidence="2">
    <location>
        <begin position="27"/>
        <end position="287"/>
    </location>
</feature>
<evidence type="ECO:0008006" key="5">
    <source>
        <dbReference type="Google" id="ProtNLM"/>
    </source>
</evidence>
<feature type="compositionally biased region" description="Polar residues" evidence="1">
    <location>
        <begin position="253"/>
        <end position="287"/>
    </location>
</feature>
<gene>
    <name evidence="3" type="ORF">E0493_09720</name>
</gene>
<evidence type="ECO:0000313" key="3">
    <source>
        <dbReference type="EMBL" id="MXP63624.1"/>
    </source>
</evidence>
<feature type="compositionally biased region" description="Low complexity" evidence="1">
    <location>
        <begin position="144"/>
        <end position="156"/>
    </location>
</feature>